<dbReference type="AlphaFoldDB" id="A0A0C2F8M4"/>
<dbReference type="Proteomes" id="UP000054047">
    <property type="component" value="Unassembled WGS sequence"/>
</dbReference>
<accession>A0A0C2F8M4</accession>
<sequence length="97" mass="11206">MHDDTSMTFVVTVHFLNTNKHDYVDFSTDGLFLERLNGTFEDVKLVMTGDVMETEFVTDRSISRHGYNMSIVSVRMPLGDYLEVRISCCAIMNNHHR</sequence>
<proteinExistence type="predicted"/>
<gene>
    <name evidence="1" type="ORF">ANCDUO_26739</name>
</gene>
<organism evidence="1 2">
    <name type="scientific">Ancylostoma duodenale</name>
    <dbReference type="NCBI Taxonomy" id="51022"/>
    <lineage>
        <taxon>Eukaryota</taxon>
        <taxon>Metazoa</taxon>
        <taxon>Ecdysozoa</taxon>
        <taxon>Nematoda</taxon>
        <taxon>Chromadorea</taxon>
        <taxon>Rhabditida</taxon>
        <taxon>Rhabditina</taxon>
        <taxon>Rhabditomorpha</taxon>
        <taxon>Strongyloidea</taxon>
        <taxon>Ancylostomatidae</taxon>
        <taxon>Ancylostomatinae</taxon>
        <taxon>Ancylostoma</taxon>
    </lineage>
</organism>
<evidence type="ECO:0000313" key="1">
    <source>
        <dbReference type="EMBL" id="KIH43259.1"/>
    </source>
</evidence>
<keyword evidence="2" id="KW-1185">Reference proteome</keyword>
<name>A0A0C2F8M4_9BILA</name>
<evidence type="ECO:0000313" key="2">
    <source>
        <dbReference type="Proteomes" id="UP000054047"/>
    </source>
</evidence>
<protein>
    <submittedName>
        <fullName evidence="1">Uncharacterized protein</fullName>
    </submittedName>
</protein>
<reference evidence="1 2" key="1">
    <citation type="submission" date="2013-12" db="EMBL/GenBank/DDBJ databases">
        <title>Draft genome of the parsitic nematode Ancylostoma duodenale.</title>
        <authorList>
            <person name="Mitreva M."/>
        </authorList>
    </citation>
    <scope>NUCLEOTIDE SEQUENCE [LARGE SCALE GENOMIC DNA]</scope>
    <source>
        <strain evidence="1 2">Zhejiang</strain>
    </source>
</reference>
<dbReference type="EMBL" id="KN787624">
    <property type="protein sequence ID" value="KIH43259.1"/>
    <property type="molecule type" value="Genomic_DNA"/>
</dbReference>
<dbReference type="OrthoDB" id="5842045at2759"/>